<organism evidence="5 6">
    <name type="scientific">Cohnella silvisoli</name>
    <dbReference type="NCBI Taxonomy" id="2873699"/>
    <lineage>
        <taxon>Bacteria</taxon>
        <taxon>Bacillati</taxon>
        <taxon>Bacillota</taxon>
        <taxon>Bacilli</taxon>
        <taxon>Bacillales</taxon>
        <taxon>Paenibacillaceae</taxon>
        <taxon>Cohnella</taxon>
    </lineage>
</organism>
<dbReference type="SUPFAM" id="SSF56176">
    <property type="entry name" value="FAD-binding/transporter-associated domain-like"/>
    <property type="match status" value="1"/>
</dbReference>
<dbReference type="InterPro" id="IPR005107">
    <property type="entry name" value="CO_DH_flav_C"/>
</dbReference>
<dbReference type="RefSeq" id="WP_232186317.1">
    <property type="nucleotide sequence ID" value="NZ_JAIOAP010000008.1"/>
</dbReference>
<evidence type="ECO:0000256" key="3">
    <source>
        <dbReference type="ARBA" id="ARBA00023002"/>
    </source>
</evidence>
<name>A0ABV1KV21_9BACL</name>
<accession>A0ABV1KV21</accession>
<evidence type="ECO:0000313" key="6">
    <source>
        <dbReference type="Proteomes" id="UP001493487"/>
    </source>
</evidence>
<dbReference type="Proteomes" id="UP001493487">
    <property type="component" value="Unassembled WGS sequence"/>
</dbReference>
<dbReference type="InterPro" id="IPR016169">
    <property type="entry name" value="FAD-bd_PCMH_sub2"/>
</dbReference>
<dbReference type="Gene3D" id="3.30.390.50">
    <property type="entry name" value="CO dehydrogenase flavoprotein, C-terminal domain"/>
    <property type="match status" value="1"/>
</dbReference>
<reference evidence="5 6" key="1">
    <citation type="journal article" date="2023" name="Genome Announc.">
        <title>Pan-Genome Analyses of the Genus Cohnella and Proposal of the Novel Species Cohnella silvisoli sp. nov., Isolated from Forest Soil.</title>
        <authorList>
            <person name="Wang C."/>
            <person name="Mao L."/>
            <person name="Bao G."/>
            <person name="Zhu H."/>
        </authorList>
    </citation>
    <scope>NUCLEOTIDE SEQUENCE [LARGE SCALE GENOMIC DNA]</scope>
    <source>
        <strain evidence="5 6">NL03-T5-1</strain>
    </source>
</reference>
<dbReference type="Pfam" id="PF03450">
    <property type="entry name" value="CO_deh_flav_C"/>
    <property type="match status" value="1"/>
</dbReference>
<dbReference type="InterPro" id="IPR036683">
    <property type="entry name" value="CO_DH_flav_C_dom_sf"/>
</dbReference>
<dbReference type="PANTHER" id="PTHR42659">
    <property type="entry name" value="XANTHINE DEHYDROGENASE SUBUNIT C-RELATED"/>
    <property type="match status" value="1"/>
</dbReference>
<keyword evidence="2" id="KW-0274">FAD</keyword>
<keyword evidence="6" id="KW-1185">Reference proteome</keyword>
<proteinExistence type="predicted"/>
<dbReference type="Pfam" id="PF00941">
    <property type="entry name" value="FAD_binding_5"/>
    <property type="match status" value="1"/>
</dbReference>
<evidence type="ECO:0000256" key="1">
    <source>
        <dbReference type="ARBA" id="ARBA00022630"/>
    </source>
</evidence>
<dbReference type="SMART" id="SM01092">
    <property type="entry name" value="CO_deh_flav_C"/>
    <property type="match status" value="1"/>
</dbReference>
<evidence type="ECO:0000256" key="2">
    <source>
        <dbReference type="ARBA" id="ARBA00022827"/>
    </source>
</evidence>
<dbReference type="PROSITE" id="PS51387">
    <property type="entry name" value="FAD_PCMH"/>
    <property type="match status" value="1"/>
</dbReference>
<sequence length="310" mass="33980">MASEHENMLMSMSPSVLHPRDMTEAWTFKKLLDSDAVYVAGGTLLRTQWESGQAAMPKHLIDLSSIPGLKGIEKEEHSLAIGALTPLSECRKDEHIRLHCPMLVDAIRSIAAISVRNVATIGGNIVSRVGDCLPVFIVCQADFEWNTGLSPMTEDASEWTERLQAQLPKASHLLTRIHLPLFKTTEIVPRRFGAFHKVGRREAFTPSLITVALNGGLKADGTVGEIRVAAGGGQTIPHRLFAAEKLMKGQQINRELLAAVHQTIVDGYKPKPDPFATEAYRKKTAANLIVAELWKIAAGPSDEGRERDDP</sequence>
<dbReference type="InterPro" id="IPR036318">
    <property type="entry name" value="FAD-bd_PCMH-like_sf"/>
</dbReference>
<gene>
    <name evidence="5" type="ORF">QJS35_16170</name>
</gene>
<keyword evidence="1" id="KW-0285">Flavoprotein</keyword>
<evidence type="ECO:0000259" key="4">
    <source>
        <dbReference type="PROSITE" id="PS51387"/>
    </source>
</evidence>
<dbReference type="SUPFAM" id="SSF55447">
    <property type="entry name" value="CO dehydrogenase flavoprotein C-terminal domain-like"/>
    <property type="match status" value="1"/>
</dbReference>
<dbReference type="InterPro" id="IPR002346">
    <property type="entry name" value="Mopterin_DH_FAD-bd"/>
</dbReference>
<evidence type="ECO:0000313" key="5">
    <source>
        <dbReference type="EMBL" id="MEQ4483934.1"/>
    </source>
</evidence>
<dbReference type="Gene3D" id="3.30.465.10">
    <property type="match status" value="1"/>
</dbReference>
<dbReference type="InterPro" id="IPR051312">
    <property type="entry name" value="Diverse_Substr_Oxidored"/>
</dbReference>
<feature type="domain" description="FAD-binding PCMH-type" evidence="4">
    <location>
        <begin position="9"/>
        <end position="184"/>
    </location>
</feature>
<dbReference type="InterPro" id="IPR016166">
    <property type="entry name" value="FAD-bd_PCMH"/>
</dbReference>
<comment type="caution">
    <text evidence="5">The sequence shown here is derived from an EMBL/GenBank/DDBJ whole genome shotgun (WGS) entry which is preliminary data.</text>
</comment>
<dbReference type="PANTHER" id="PTHR42659:SF2">
    <property type="entry name" value="XANTHINE DEHYDROGENASE SUBUNIT C-RELATED"/>
    <property type="match status" value="1"/>
</dbReference>
<keyword evidence="3" id="KW-0560">Oxidoreductase</keyword>
<protein>
    <submittedName>
        <fullName evidence="5">FAD binding domain-containing protein</fullName>
    </submittedName>
</protein>
<dbReference type="EMBL" id="JASKHM010000009">
    <property type="protein sequence ID" value="MEQ4483934.1"/>
    <property type="molecule type" value="Genomic_DNA"/>
</dbReference>